<comment type="catalytic activity">
    <reaction evidence="1">
        <text>3-cyano-L-alanine + 2 H2O = L-aspartate + NH4(+)</text>
        <dbReference type="Rhea" id="RHEA:11188"/>
        <dbReference type="ChEBI" id="CHEBI:15377"/>
        <dbReference type="ChEBI" id="CHEBI:28938"/>
        <dbReference type="ChEBI" id="CHEBI:29991"/>
        <dbReference type="ChEBI" id="CHEBI:77860"/>
        <dbReference type="EC" id="3.5.5.4"/>
    </reaction>
</comment>
<evidence type="ECO:0000256" key="3">
    <source>
        <dbReference type="ARBA" id="ARBA00008129"/>
    </source>
</evidence>
<dbReference type="GO" id="GO:0004674">
    <property type="term" value="F:protein serine/threonine kinase activity"/>
    <property type="evidence" value="ECO:0007669"/>
    <property type="project" value="UniProtKB-KW"/>
</dbReference>
<keyword evidence="5" id="KW-0723">Serine/threonine-protein kinase</keyword>
<feature type="compositionally biased region" description="Low complexity" evidence="19">
    <location>
        <begin position="352"/>
        <end position="374"/>
    </location>
</feature>
<dbReference type="InterPro" id="IPR001611">
    <property type="entry name" value="Leu-rich_rpt"/>
</dbReference>
<dbReference type="Proteomes" id="UP000008021">
    <property type="component" value="Chromosome 2"/>
</dbReference>
<accession>A0A0E0CNV2</accession>
<reference evidence="21" key="1">
    <citation type="submission" date="2015-04" db="UniProtKB">
        <authorList>
            <consortium name="EnsemblPlants"/>
        </authorList>
    </citation>
    <scope>IDENTIFICATION</scope>
</reference>
<keyword evidence="10" id="KW-0677">Repeat</keyword>
<dbReference type="InterPro" id="IPR044149">
    <property type="entry name" value="Nitrilases_CHs"/>
</dbReference>
<keyword evidence="22" id="KW-1185">Reference proteome</keyword>
<evidence type="ECO:0000256" key="4">
    <source>
        <dbReference type="ARBA" id="ARBA00012513"/>
    </source>
</evidence>
<dbReference type="InterPro" id="IPR032675">
    <property type="entry name" value="LRR_dom_sf"/>
</dbReference>
<sequence length="1123" mass="120013">MALAPASSSSGPVVTEVEMNAGADQGATGTVRATVVQACTVFYDTPATLDKAEKLVAEAAGYGSQIVLFPEVFVGGYPHGSTFGLTIGNRSAKGKEDFQKYHAAAIDVPGPEVTRLAALAGKYKIFLVMGVVERVGYTLYNTVLFFDPLGKYLGKHRKVMSTALERVFWGFGDGSTIPVYDTPLGKIGAVICWENRMPLLRTAMYAKGVQIYCAPTADFSPSWQASMTHIAVEGGCFVLSANQFCRRKNYPPAPEYTFGGLDEEPSPESVIWPGGSSIVSPSGTVLAGPNYEGEGLLTADLDLGEIARAKFDFDVVGHYARPEVLSLTVKTESKLPLQLLPPLSPPSPPAPISAASTSSGGALQSGESPPARARAVPMAMVPSGSGGGPPVIAEVEMNGGGDSGAATVRATVVQASTVFYDTPATLDKAERLIEEAAGYGSQLVVFPEAFVGGYPRGSTFGFGANISIGNPKDKGKEEFRKYHAAAIEVPGPEVTRLAAMAGKYKVFLVMGVIEREGYTLYCSVLFFDPLGRYLGKHRKLMPTALERIIWGFGDGSTIHVYDTPLGKIGALICWENKMPLLRTALYGKGEEPSPDTVVCPGGSVIISPSGEVLAGPNYEGEALITADLDLGEIVRAKFDFDVVGHYARPEVLSLVVNDQPHLPVSFTSAAEKTSAAKRPPGVLLFSDLCIVTTSLQVSRDSDLCCASIVTTWNSCGTASDRDHLKKISKLTTLAAMHARCLSCYPLLLLLLLLLLRLLLLRPCLAEPPRSSDDGSDDKLTLLSFSRIQLASWNTSSRLCGGWSGVVCGRRHTDRVVALRLNSSGLDGRLSPFVGNLSFLRVLDLNSNNLEGPMPQELGQLRRLRFLDLSRNLFAGSVPPALGWCAQLTHVHLGFNHLQGELPSEIGSFKYLVYLNLIDNHLSGEIPPFLANLSSIRSLGLSYNAFSGPIPPPFVAHLPHLSSVSFEFNNLSGAIPPSFWNISNLINLSLAGNALTGTLPPNTFDNLPRLQTFFLQANQLHGHIPASLGNASDLLSIQLRTNFFSGTVPPQDLILASNMLGGELPVSISNLSTSLLILALEYNKVSGSIPEGIGNLTKLLELAMVNNSFVGPVPNEIFNIRLSL</sequence>
<evidence type="ECO:0000256" key="14">
    <source>
        <dbReference type="ARBA" id="ARBA00023136"/>
    </source>
</evidence>
<dbReference type="GO" id="GO:0016020">
    <property type="term" value="C:membrane"/>
    <property type="evidence" value="ECO:0007669"/>
    <property type="project" value="UniProtKB-SubCell"/>
</dbReference>
<evidence type="ECO:0000256" key="18">
    <source>
        <dbReference type="PROSITE-ProRule" id="PRU10139"/>
    </source>
</evidence>
<protein>
    <recommendedName>
        <fullName evidence="4">non-specific serine/threonine protein kinase</fullName>
        <ecNumber evidence="4">2.7.11.1</ecNumber>
    </recommendedName>
</protein>
<dbReference type="Gene3D" id="3.60.110.10">
    <property type="entry name" value="Carbon-nitrogen hydrolase"/>
    <property type="match status" value="2"/>
</dbReference>
<keyword evidence="15" id="KW-0325">Glycoprotein</keyword>
<evidence type="ECO:0000256" key="2">
    <source>
        <dbReference type="ARBA" id="ARBA00004167"/>
    </source>
</evidence>
<evidence type="ECO:0000256" key="7">
    <source>
        <dbReference type="ARBA" id="ARBA00022679"/>
    </source>
</evidence>
<dbReference type="GO" id="GO:0051410">
    <property type="term" value="P:detoxification of nitrogen compound"/>
    <property type="evidence" value="ECO:0007669"/>
    <property type="project" value="TreeGrafter"/>
</dbReference>
<evidence type="ECO:0000256" key="12">
    <source>
        <dbReference type="ARBA" id="ARBA00022801"/>
    </source>
</evidence>
<keyword evidence="12" id="KW-0378">Hydrolase</keyword>
<organism evidence="21">
    <name type="scientific">Oryza meridionalis</name>
    <dbReference type="NCBI Taxonomy" id="40149"/>
    <lineage>
        <taxon>Eukaryota</taxon>
        <taxon>Viridiplantae</taxon>
        <taxon>Streptophyta</taxon>
        <taxon>Embryophyta</taxon>
        <taxon>Tracheophyta</taxon>
        <taxon>Spermatophyta</taxon>
        <taxon>Magnoliopsida</taxon>
        <taxon>Liliopsida</taxon>
        <taxon>Poales</taxon>
        <taxon>Poaceae</taxon>
        <taxon>BOP clade</taxon>
        <taxon>Oryzoideae</taxon>
        <taxon>Oryzeae</taxon>
        <taxon>Oryzinae</taxon>
        <taxon>Oryza</taxon>
    </lineage>
</organism>
<keyword evidence="13" id="KW-1133">Transmembrane helix</keyword>
<evidence type="ECO:0000256" key="13">
    <source>
        <dbReference type="ARBA" id="ARBA00022989"/>
    </source>
</evidence>
<evidence type="ECO:0000256" key="15">
    <source>
        <dbReference type="ARBA" id="ARBA00023180"/>
    </source>
</evidence>
<feature type="active site" description="Proton acceptor" evidence="18">
    <location>
        <position position="448"/>
    </location>
</feature>
<dbReference type="PROSITE" id="PS00920">
    <property type="entry name" value="NITRIL_CHT_1"/>
    <property type="match status" value="2"/>
</dbReference>
<feature type="region of interest" description="Disordered" evidence="19">
    <location>
        <begin position="339"/>
        <end position="374"/>
    </location>
</feature>
<evidence type="ECO:0000256" key="11">
    <source>
        <dbReference type="ARBA" id="ARBA00022777"/>
    </source>
</evidence>
<dbReference type="HOGENOM" id="CLU_009195_0_0_1"/>
<dbReference type="InterPro" id="IPR003010">
    <property type="entry name" value="C-N_Hydrolase"/>
</dbReference>
<keyword evidence="9" id="KW-0732">Signal</keyword>
<dbReference type="Pfam" id="PF13855">
    <property type="entry name" value="LRR_8"/>
    <property type="match status" value="1"/>
</dbReference>
<evidence type="ECO:0000256" key="17">
    <source>
        <dbReference type="ARBA" id="ARBA00048679"/>
    </source>
</evidence>
<dbReference type="Gene3D" id="3.80.10.10">
    <property type="entry name" value="Ribonuclease Inhibitor"/>
    <property type="match status" value="2"/>
</dbReference>
<dbReference type="SMART" id="SM00369">
    <property type="entry name" value="LRR_TYP"/>
    <property type="match status" value="5"/>
</dbReference>
<evidence type="ECO:0000313" key="21">
    <source>
        <dbReference type="EnsemblPlants" id="OMERI02G24740.1"/>
    </source>
</evidence>
<evidence type="ECO:0000256" key="5">
    <source>
        <dbReference type="ARBA" id="ARBA00022527"/>
    </source>
</evidence>
<dbReference type="InterPro" id="IPR000132">
    <property type="entry name" value="Nitrilase/CN_hydratase_CS"/>
</dbReference>
<evidence type="ECO:0000256" key="9">
    <source>
        <dbReference type="ARBA" id="ARBA00022729"/>
    </source>
</evidence>
<comment type="catalytic activity">
    <reaction evidence="17">
        <text>L-seryl-[protein] + ATP = O-phospho-L-seryl-[protein] + ADP + H(+)</text>
        <dbReference type="Rhea" id="RHEA:17989"/>
        <dbReference type="Rhea" id="RHEA-COMP:9863"/>
        <dbReference type="Rhea" id="RHEA-COMP:11604"/>
        <dbReference type="ChEBI" id="CHEBI:15378"/>
        <dbReference type="ChEBI" id="CHEBI:29999"/>
        <dbReference type="ChEBI" id="CHEBI:30616"/>
        <dbReference type="ChEBI" id="CHEBI:83421"/>
        <dbReference type="ChEBI" id="CHEBI:456216"/>
        <dbReference type="EC" id="2.7.11.1"/>
    </reaction>
</comment>
<feature type="compositionally biased region" description="Pro residues" evidence="19">
    <location>
        <begin position="342"/>
        <end position="351"/>
    </location>
</feature>
<evidence type="ECO:0000256" key="10">
    <source>
        <dbReference type="ARBA" id="ARBA00022737"/>
    </source>
</evidence>
<dbReference type="EnsemblPlants" id="OMERI02G24740.1">
    <property type="protein sequence ID" value="OMERI02G24740.1"/>
    <property type="gene ID" value="OMERI02G24740"/>
</dbReference>
<dbReference type="FunFam" id="3.80.10.10:FF:000275">
    <property type="entry name" value="Leucine-rich repeat receptor-like protein kinase"/>
    <property type="match status" value="1"/>
</dbReference>
<evidence type="ECO:0000256" key="16">
    <source>
        <dbReference type="ARBA" id="ARBA00047899"/>
    </source>
</evidence>
<dbReference type="PANTHER" id="PTHR46044:SF6">
    <property type="entry name" value="OS02G0635000 PROTEIN"/>
    <property type="match status" value="1"/>
</dbReference>
<dbReference type="AlphaFoldDB" id="A0A0E0CNV2"/>
<dbReference type="STRING" id="40149.A0A0E0CNV2"/>
<evidence type="ECO:0000256" key="6">
    <source>
        <dbReference type="ARBA" id="ARBA00022614"/>
    </source>
</evidence>
<dbReference type="InterPro" id="IPR036526">
    <property type="entry name" value="C-N_Hydrolase_sf"/>
</dbReference>
<feature type="domain" description="CN hydrolase" evidence="20">
    <location>
        <begin position="408"/>
        <end position="690"/>
    </location>
</feature>
<proteinExistence type="inferred from homology"/>
<feature type="domain" description="CN hydrolase" evidence="20">
    <location>
        <begin position="31"/>
        <end position="303"/>
    </location>
</feature>
<keyword evidence="8" id="KW-0812">Transmembrane</keyword>
<dbReference type="Gramene" id="OMERI02G24740.1">
    <property type="protein sequence ID" value="OMERI02G24740.1"/>
    <property type="gene ID" value="OMERI02G24740"/>
</dbReference>
<dbReference type="PROSITE" id="PS00921">
    <property type="entry name" value="NITRIL_CHT_2"/>
    <property type="match status" value="2"/>
</dbReference>
<evidence type="ECO:0000256" key="19">
    <source>
        <dbReference type="SAM" id="MobiDB-lite"/>
    </source>
</evidence>
<feature type="active site" description="Proton acceptor" evidence="18">
    <location>
        <position position="71"/>
    </location>
</feature>
<dbReference type="InterPro" id="IPR003591">
    <property type="entry name" value="Leu-rich_rpt_typical-subtyp"/>
</dbReference>
<dbReference type="CDD" id="cd07564">
    <property type="entry name" value="nitrilases_CHs"/>
    <property type="match status" value="2"/>
</dbReference>
<name>A0A0E0CNV2_9ORYZ</name>
<dbReference type="FunFam" id="3.60.110.10:FF:000006">
    <property type="entry name" value="Bifunctional nitrilase/nitrile hydratase NIT4B"/>
    <property type="match status" value="1"/>
</dbReference>
<keyword evidence="7" id="KW-0808">Transferase</keyword>
<dbReference type="GO" id="GO:0018822">
    <property type="term" value="F:nitrile hydratase activity"/>
    <property type="evidence" value="ECO:0007669"/>
    <property type="project" value="TreeGrafter"/>
</dbReference>
<comment type="subcellular location">
    <subcellularLocation>
        <location evidence="2">Membrane</location>
        <topology evidence="2">Single-pass membrane protein</topology>
    </subcellularLocation>
</comment>
<keyword evidence="11" id="KW-0418">Kinase</keyword>
<dbReference type="PROSITE" id="PS50263">
    <property type="entry name" value="CN_HYDROLASE"/>
    <property type="match status" value="2"/>
</dbReference>
<dbReference type="PANTHER" id="PTHR46044">
    <property type="entry name" value="NITRILASE"/>
    <property type="match status" value="1"/>
</dbReference>
<comment type="catalytic activity">
    <reaction evidence="16">
        <text>L-threonyl-[protein] + ATP = O-phospho-L-threonyl-[protein] + ADP + H(+)</text>
        <dbReference type="Rhea" id="RHEA:46608"/>
        <dbReference type="Rhea" id="RHEA-COMP:11060"/>
        <dbReference type="Rhea" id="RHEA-COMP:11605"/>
        <dbReference type="ChEBI" id="CHEBI:15378"/>
        <dbReference type="ChEBI" id="CHEBI:30013"/>
        <dbReference type="ChEBI" id="CHEBI:30616"/>
        <dbReference type="ChEBI" id="CHEBI:61977"/>
        <dbReference type="ChEBI" id="CHEBI:456216"/>
        <dbReference type="EC" id="2.7.11.1"/>
    </reaction>
</comment>
<evidence type="ECO:0000256" key="1">
    <source>
        <dbReference type="ARBA" id="ARBA00000322"/>
    </source>
</evidence>
<dbReference type="EC" id="2.7.11.1" evidence="4"/>
<evidence type="ECO:0000313" key="22">
    <source>
        <dbReference type="Proteomes" id="UP000008021"/>
    </source>
</evidence>
<keyword evidence="6" id="KW-0433">Leucine-rich repeat</keyword>
<evidence type="ECO:0000256" key="8">
    <source>
        <dbReference type="ARBA" id="ARBA00022692"/>
    </source>
</evidence>
<dbReference type="Pfam" id="PF00795">
    <property type="entry name" value="CN_hydrolase"/>
    <property type="match status" value="2"/>
</dbReference>
<reference evidence="21" key="2">
    <citation type="submission" date="2018-05" db="EMBL/GenBank/DDBJ databases">
        <title>OmerRS3 (Oryza meridionalis Reference Sequence Version 3).</title>
        <authorList>
            <person name="Zhang J."/>
            <person name="Kudrna D."/>
            <person name="Lee S."/>
            <person name="Talag J."/>
            <person name="Welchert J."/>
            <person name="Wing R.A."/>
        </authorList>
    </citation>
    <scope>NUCLEOTIDE SEQUENCE [LARGE SCALE GENOMIC DNA]</scope>
    <source>
        <strain evidence="21">cv. OR44</strain>
    </source>
</reference>
<dbReference type="SUPFAM" id="SSF56317">
    <property type="entry name" value="Carbon-nitrogen hydrolase"/>
    <property type="match status" value="2"/>
</dbReference>
<comment type="similarity">
    <text evidence="3">Belongs to the carbon-nitrogen hydrolase superfamily. Nitrilase family.</text>
</comment>
<keyword evidence="14" id="KW-0472">Membrane</keyword>
<dbReference type="SUPFAM" id="SSF52058">
    <property type="entry name" value="L domain-like"/>
    <property type="match status" value="2"/>
</dbReference>
<dbReference type="GO" id="GO:0047427">
    <property type="term" value="F:cyanoalanine nitrilase activity"/>
    <property type="evidence" value="ECO:0007669"/>
    <property type="project" value="UniProtKB-EC"/>
</dbReference>
<dbReference type="Pfam" id="PF00560">
    <property type="entry name" value="LRR_1"/>
    <property type="match status" value="3"/>
</dbReference>
<dbReference type="FunFam" id="3.80.10.10:FF:000041">
    <property type="entry name" value="LRR receptor-like serine/threonine-protein kinase ERECTA"/>
    <property type="match status" value="1"/>
</dbReference>
<evidence type="ECO:0000259" key="20">
    <source>
        <dbReference type="PROSITE" id="PS50263"/>
    </source>
</evidence>